<feature type="domain" description="Codanin-1 C-terminal" evidence="2">
    <location>
        <begin position="984"/>
        <end position="1108"/>
    </location>
</feature>
<dbReference type="HOGENOM" id="CLU_007271_0_0_1"/>
<feature type="compositionally biased region" description="Low complexity" evidence="1">
    <location>
        <begin position="114"/>
        <end position="128"/>
    </location>
</feature>
<feature type="region of interest" description="Disordered" evidence="1">
    <location>
        <begin position="793"/>
        <end position="852"/>
    </location>
</feature>
<dbReference type="PANTHER" id="PTHR28678:SF1">
    <property type="entry name" value="CODANIN-1"/>
    <property type="match status" value="1"/>
</dbReference>
<feature type="compositionally biased region" description="Polar residues" evidence="1">
    <location>
        <begin position="210"/>
        <end position="220"/>
    </location>
</feature>
<feature type="region of interest" description="Disordered" evidence="1">
    <location>
        <begin position="113"/>
        <end position="244"/>
    </location>
</feature>
<dbReference type="KEGG" id="dgr:6558667"/>
<evidence type="ECO:0000256" key="1">
    <source>
        <dbReference type="SAM" id="MobiDB-lite"/>
    </source>
</evidence>
<keyword evidence="4" id="KW-1185">Reference proteome</keyword>
<dbReference type="Proteomes" id="UP000001070">
    <property type="component" value="Unassembled WGS sequence"/>
</dbReference>
<dbReference type="GO" id="GO:0006325">
    <property type="term" value="P:chromatin organization"/>
    <property type="evidence" value="ECO:0007669"/>
    <property type="project" value="TreeGrafter"/>
</dbReference>
<dbReference type="InParanoid" id="B4IYN8"/>
<dbReference type="eggNOG" id="ENOG502QPWR">
    <property type="taxonomic scope" value="Eukaryota"/>
</dbReference>
<dbReference type="InterPro" id="IPR040031">
    <property type="entry name" value="Codanin-1"/>
</dbReference>
<feature type="compositionally biased region" description="Gly residues" evidence="1">
    <location>
        <begin position="133"/>
        <end position="171"/>
    </location>
</feature>
<reference evidence="3 4" key="1">
    <citation type="journal article" date="2007" name="Nature">
        <title>Evolution of genes and genomes on the Drosophila phylogeny.</title>
        <authorList>
            <consortium name="Drosophila 12 Genomes Consortium"/>
            <person name="Clark A.G."/>
            <person name="Eisen M.B."/>
            <person name="Smith D.R."/>
            <person name="Bergman C.M."/>
            <person name="Oliver B."/>
            <person name="Markow T.A."/>
            <person name="Kaufman T.C."/>
            <person name="Kellis M."/>
            <person name="Gelbart W."/>
            <person name="Iyer V.N."/>
            <person name="Pollard D.A."/>
            <person name="Sackton T.B."/>
            <person name="Larracuente A.M."/>
            <person name="Singh N.D."/>
            <person name="Abad J.P."/>
            <person name="Abt D.N."/>
            <person name="Adryan B."/>
            <person name="Aguade M."/>
            <person name="Akashi H."/>
            <person name="Anderson W.W."/>
            <person name="Aquadro C.F."/>
            <person name="Ardell D.H."/>
            <person name="Arguello R."/>
            <person name="Artieri C.G."/>
            <person name="Barbash D.A."/>
            <person name="Barker D."/>
            <person name="Barsanti P."/>
            <person name="Batterham P."/>
            <person name="Batzoglou S."/>
            <person name="Begun D."/>
            <person name="Bhutkar A."/>
            <person name="Blanco E."/>
            <person name="Bosak S.A."/>
            <person name="Bradley R.K."/>
            <person name="Brand A.D."/>
            <person name="Brent M.R."/>
            <person name="Brooks A.N."/>
            <person name="Brown R.H."/>
            <person name="Butlin R.K."/>
            <person name="Caggese C."/>
            <person name="Calvi B.R."/>
            <person name="Bernardo de Carvalho A."/>
            <person name="Caspi A."/>
            <person name="Castrezana S."/>
            <person name="Celniker S.E."/>
            <person name="Chang J.L."/>
            <person name="Chapple C."/>
            <person name="Chatterji S."/>
            <person name="Chinwalla A."/>
            <person name="Civetta A."/>
            <person name="Clifton S.W."/>
            <person name="Comeron J.M."/>
            <person name="Costello J.C."/>
            <person name="Coyne J.A."/>
            <person name="Daub J."/>
            <person name="David R.G."/>
            <person name="Delcher A.L."/>
            <person name="Delehaunty K."/>
            <person name="Do C.B."/>
            <person name="Ebling H."/>
            <person name="Edwards K."/>
            <person name="Eickbush T."/>
            <person name="Evans J.D."/>
            <person name="Filipski A."/>
            <person name="Findeiss S."/>
            <person name="Freyhult E."/>
            <person name="Fulton L."/>
            <person name="Fulton R."/>
            <person name="Garcia A.C."/>
            <person name="Gardiner A."/>
            <person name="Garfield D.A."/>
            <person name="Garvin B.E."/>
            <person name="Gibson G."/>
            <person name="Gilbert D."/>
            <person name="Gnerre S."/>
            <person name="Godfrey J."/>
            <person name="Good R."/>
            <person name="Gotea V."/>
            <person name="Gravely B."/>
            <person name="Greenberg A.J."/>
            <person name="Griffiths-Jones S."/>
            <person name="Gross S."/>
            <person name="Guigo R."/>
            <person name="Gustafson E.A."/>
            <person name="Haerty W."/>
            <person name="Hahn M.W."/>
            <person name="Halligan D.L."/>
            <person name="Halpern A.L."/>
            <person name="Halter G.M."/>
            <person name="Han M.V."/>
            <person name="Heger A."/>
            <person name="Hillier L."/>
            <person name="Hinrichs A.S."/>
            <person name="Holmes I."/>
            <person name="Hoskins R.A."/>
            <person name="Hubisz M.J."/>
            <person name="Hultmark D."/>
            <person name="Huntley M.A."/>
            <person name="Jaffe D.B."/>
            <person name="Jagadeeshan S."/>
            <person name="Jeck W.R."/>
            <person name="Johnson J."/>
            <person name="Jones C.D."/>
            <person name="Jordan W.C."/>
            <person name="Karpen G.H."/>
            <person name="Kataoka E."/>
            <person name="Keightley P.D."/>
            <person name="Kheradpour P."/>
            <person name="Kirkness E.F."/>
            <person name="Koerich L.B."/>
            <person name="Kristiansen K."/>
            <person name="Kudrna D."/>
            <person name="Kulathinal R.J."/>
            <person name="Kumar S."/>
            <person name="Kwok R."/>
            <person name="Lander E."/>
            <person name="Langley C.H."/>
            <person name="Lapoint R."/>
            <person name="Lazzaro B.P."/>
            <person name="Lee S.J."/>
            <person name="Levesque L."/>
            <person name="Li R."/>
            <person name="Lin C.F."/>
            <person name="Lin M.F."/>
            <person name="Lindblad-Toh K."/>
            <person name="Llopart A."/>
            <person name="Long M."/>
            <person name="Low L."/>
            <person name="Lozovsky E."/>
            <person name="Lu J."/>
            <person name="Luo M."/>
            <person name="Machado C.A."/>
            <person name="Makalowski W."/>
            <person name="Marzo M."/>
            <person name="Matsuda M."/>
            <person name="Matzkin L."/>
            <person name="McAllister B."/>
            <person name="McBride C.S."/>
            <person name="McKernan B."/>
            <person name="McKernan K."/>
            <person name="Mendez-Lago M."/>
            <person name="Minx P."/>
            <person name="Mollenhauer M.U."/>
            <person name="Montooth K."/>
            <person name="Mount S.M."/>
            <person name="Mu X."/>
            <person name="Myers E."/>
            <person name="Negre B."/>
            <person name="Newfeld S."/>
            <person name="Nielsen R."/>
            <person name="Noor M.A."/>
            <person name="O'Grady P."/>
            <person name="Pachter L."/>
            <person name="Papaceit M."/>
            <person name="Parisi M.J."/>
            <person name="Parisi M."/>
            <person name="Parts L."/>
            <person name="Pedersen J.S."/>
            <person name="Pesole G."/>
            <person name="Phillippy A.M."/>
            <person name="Ponting C.P."/>
            <person name="Pop M."/>
            <person name="Porcelli D."/>
            <person name="Powell J.R."/>
            <person name="Prohaska S."/>
            <person name="Pruitt K."/>
            <person name="Puig M."/>
            <person name="Quesneville H."/>
            <person name="Ram K.R."/>
            <person name="Rand D."/>
            <person name="Rasmussen M.D."/>
            <person name="Reed L.K."/>
            <person name="Reenan R."/>
            <person name="Reily A."/>
            <person name="Remington K.A."/>
            <person name="Rieger T.T."/>
            <person name="Ritchie M.G."/>
            <person name="Robin C."/>
            <person name="Rogers Y.H."/>
            <person name="Rohde C."/>
            <person name="Rozas J."/>
            <person name="Rubenfield M.J."/>
            <person name="Ruiz A."/>
            <person name="Russo S."/>
            <person name="Salzberg S.L."/>
            <person name="Sanchez-Gracia A."/>
            <person name="Saranga D.J."/>
            <person name="Sato H."/>
            <person name="Schaeffer S.W."/>
            <person name="Schatz M.C."/>
            <person name="Schlenke T."/>
            <person name="Schwartz R."/>
            <person name="Segarra C."/>
            <person name="Singh R.S."/>
            <person name="Sirot L."/>
            <person name="Sirota M."/>
            <person name="Sisneros N.B."/>
            <person name="Smith C.D."/>
            <person name="Smith T.F."/>
            <person name="Spieth J."/>
            <person name="Stage D.E."/>
            <person name="Stark A."/>
            <person name="Stephan W."/>
            <person name="Strausberg R.L."/>
            <person name="Strempel S."/>
            <person name="Sturgill D."/>
            <person name="Sutton G."/>
            <person name="Sutton G.G."/>
            <person name="Tao W."/>
            <person name="Teichmann S."/>
            <person name="Tobari Y.N."/>
            <person name="Tomimura Y."/>
            <person name="Tsolas J.M."/>
            <person name="Valente V.L."/>
            <person name="Venter E."/>
            <person name="Venter J.C."/>
            <person name="Vicario S."/>
            <person name="Vieira F.G."/>
            <person name="Vilella A.J."/>
            <person name="Villasante A."/>
            <person name="Walenz B."/>
            <person name="Wang J."/>
            <person name="Wasserman M."/>
            <person name="Watts T."/>
            <person name="Wilson D."/>
            <person name="Wilson R.K."/>
            <person name="Wing R.A."/>
            <person name="Wolfner M.F."/>
            <person name="Wong A."/>
            <person name="Wong G.K."/>
            <person name="Wu C.I."/>
            <person name="Wu G."/>
            <person name="Yamamoto D."/>
            <person name="Yang H.P."/>
            <person name="Yang S.P."/>
            <person name="Yorke J.A."/>
            <person name="Yoshida K."/>
            <person name="Zdobnov E."/>
            <person name="Zhang P."/>
            <person name="Zhang Y."/>
            <person name="Zimin A.V."/>
            <person name="Baldwin J."/>
            <person name="Abdouelleil A."/>
            <person name="Abdulkadir J."/>
            <person name="Abebe A."/>
            <person name="Abera B."/>
            <person name="Abreu J."/>
            <person name="Acer S.C."/>
            <person name="Aftuck L."/>
            <person name="Alexander A."/>
            <person name="An P."/>
            <person name="Anderson E."/>
            <person name="Anderson S."/>
            <person name="Arachi H."/>
            <person name="Azer M."/>
            <person name="Bachantsang P."/>
            <person name="Barry A."/>
            <person name="Bayul T."/>
            <person name="Berlin A."/>
            <person name="Bessette D."/>
            <person name="Bloom T."/>
            <person name="Blye J."/>
            <person name="Boguslavskiy L."/>
            <person name="Bonnet C."/>
            <person name="Boukhgalter B."/>
            <person name="Bourzgui I."/>
            <person name="Brown A."/>
            <person name="Cahill P."/>
            <person name="Channer S."/>
            <person name="Cheshatsang Y."/>
            <person name="Chuda L."/>
            <person name="Citroen M."/>
            <person name="Collymore A."/>
            <person name="Cooke P."/>
            <person name="Costello M."/>
            <person name="D'Aco K."/>
            <person name="Daza R."/>
            <person name="De Haan G."/>
            <person name="DeGray S."/>
            <person name="DeMaso C."/>
            <person name="Dhargay N."/>
            <person name="Dooley K."/>
            <person name="Dooley E."/>
            <person name="Doricent M."/>
            <person name="Dorje P."/>
            <person name="Dorjee K."/>
            <person name="Dupes A."/>
            <person name="Elong R."/>
            <person name="Falk J."/>
            <person name="Farina A."/>
            <person name="Faro S."/>
            <person name="Ferguson D."/>
            <person name="Fisher S."/>
            <person name="Foley C.D."/>
            <person name="Franke A."/>
            <person name="Friedrich D."/>
            <person name="Gadbois L."/>
            <person name="Gearin G."/>
            <person name="Gearin C.R."/>
            <person name="Giannoukos G."/>
            <person name="Goode T."/>
            <person name="Graham J."/>
            <person name="Grandbois E."/>
            <person name="Grewal S."/>
            <person name="Gyaltsen K."/>
            <person name="Hafez N."/>
            <person name="Hagos B."/>
            <person name="Hall J."/>
            <person name="Henson C."/>
            <person name="Hollinger A."/>
            <person name="Honan T."/>
            <person name="Huard M.D."/>
            <person name="Hughes L."/>
            <person name="Hurhula B."/>
            <person name="Husby M.E."/>
            <person name="Kamat A."/>
            <person name="Kanga B."/>
            <person name="Kashin S."/>
            <person name="Khazanovich D."/>
            <person name="Kisner P."/>
            <person name="Lance K."/>
            <person name="Lara M."/>
            <person name="Lee W."/>
            <person name="Lennon N."/>
            <person name="Letendre F."/>
            <person name="LeVine R."/>
            <person name="Lipovsky A."/>
            <person name="Liu X."/>
            <person name="Liu J."/>
            <person name="Liu S."/>
            <person name="Lokyitsang T."/>
            <person name="Lokyitsang Y."/>
            <person name="Lubonja R."/>
            <person name="Lui A."/>
            <person name="MacDonald P."/>
            <person name="Magnisalis V."/>
            <person name="Maru K."/>
            <person name="Matthews C."/>
            <person name="McCusker W."/>
            <person name="McDonough S."/>
            <person name="Mehta T."/>
            <person name="Meldrim J."/>
            <person name="Meneus L."/>
            <person name="Mihai O."/>
            <person name="Mihalev A."/>
            <person name="Mihova T."/>
            <person name="Mittelman R."/>
            <person name="Mlenga V."/>
            <person name="Montmayeur A."/>
            <person name="Mulrain L."/>
            <person name="Navidi A."/>
            <person name="Naylor J."/>
            <person name="Negash T."/>
            <person name="Nguyen T."/>
            <person name="Nguyen N."/>
            <person name="Nicol R."/>
            <person name="Norbu C."/>
            <person name="Norbu N."/>
            <person name="Novod N."/>
            <person name="O'Neill B."/>
            <person name="Osman S."/>
            <person name="Markiewicz E."/>
            <person name="Oyono O.L."/>
            <person name="Patti C."/>
            <person name="Phunkhang P."/>
            <person name="Pierre F."/>
            <person name="Priest M."/>
            <person name="Raghuraman S."/>
            <person name="Rege F."/>
            <person name="Reyes R."/>
            <person name="Rise C."/>
            <person name="Rogov P."/>
            <person name="Ross K."/>
            <person name="Ryan E."/>
            <person name="Settipalli S."/>
            <person name="Shea T."/>
            <person name="Sherpa N."/>
            <person name="Shi L."/>
            <person name="Shih D."/>
            <person name="Sparrow T."/>
            <person name="Spaulding J."/>
            <person name="Stalker J."/>
            <person name="Stange-Thomann N."/>
            <person name="Stavropoulos S."/>
            <person name="Stone C."/>
            <person name="Strader C."/>
            <person name="Tesfaye S."/>
            <person name="Thomson T."/>
            <person name="Thoulutsang Y."/>
            <person name="Thoulutsang D."/>
            <person name="Topham K."/>
            <person name="Topping I."/>
            <person name="Tsamla T."/>
            <person name="Vassiliev H."/>
            <person name="Vo A."/>
            <person name="Wangchuk T."/>
            <person name="Wangdi T."/>
            <person name="Weiand M."/>
            <person name="Wilkinson J."/>
            <person name="Wilson A."/>
            <person name="Yadav S."/>
            <person name="Young G."/>
            <person name="Yu Q."/>
            <person name="Zembek L."/>
            <person name="Zhong D."/>
            <person name="Zimmer A."/>
            <person name="Zwirko Z."/>
            <person name="Jaffe D.B."/>
            <person name="Alvarez P."/>
            <person name="Brockman W."/>
            <person name="Butler J."/>
            <person name="Chin C."/>
            <person name="Gnerre S."/>
            <person name="Grabherr M."/>
            <person name="Kleber M."/>
            <person name="Mauceli E."/>
            <person name="MacCallum I."/>
        </authorList>
    </citation>
    <scope>NUCLEOTIDE SEQUENCE [LARGE SCALE GENOMIC DNA]</scope>
    <source>
        <strain evidence="4">Tucson 15287-2541.00</strain>
    </source>
</reference>
<dbReference type="FunCoup" id="B4IYN8">
    <property type="interactions" value="2172"/>
</dbReference>
<evidence type="ECO:0000313" key="4">
    <source>
        <dbReference type="Proteomes" id="UP000001070"/>
    </source>
</evidence>
<dbReference type="InterPro" id="IPR028171">
    <property type="entry name" value="Codanin-1_C"/>
</dbReference>
<sequence>MEAKKQQLEQLLTELDPAVECDQLAQTFKAHFQRRGKGNGNLADFAIYFLAALRQQTEVHFRHGSNNNETETSKCQTPVRQVRLKQEQDLNESQLSQLSLLSNSSVTSISIPIQQQGRCSSGQQQFSSTPNRSGGGGGTFKGGGAGGGVKLRAGYSGGGGSGRVGGSGRGGAATPHRSGEGVGSNTGGAGNGGGAASAGGSSFCLGDFLHNSSTPNSSQQRSKKKQTTPQEHSGNSKSQKPMRRVVPTTLSKNVSSSSNLSFGDTSSFSQENNLWRLSQSAELVERSQSVALEQEARKCLRLHRQELKNEAPVEQDRERESEREKEWEQERDVMVSLKHVNQARRLELLAVIYGQLLDLNLVPNVLSEISYALQLLNIQQGMKTETEMDNQVEPLSVLALHKECIYFAVKLLEQQSKLLLELDRKTLAVLLQHERISLLTEQLQQQLQQAYRDKRETSTTAEICPTPPSQAQNNVYYQHDKDSRDNFPSQNEFAAFKTQRDLFYKSLKHWEQTHLNRQFHFGRDVTPLVRDIFKQSEHVVNMSHLAKLCVSQLLMTSNETHESPEELGLKLDQQRLNRLAQRLVTSNSSVEDSFPRTQAFFRDFIGECGSWAFLVQIQLALYVQLLRHNDSSFELVPLLQFNEHEAEEEELLLLATPPCYIVRAQALAEMLLLAKFLGYVCALPYNRSQLVHVCPQQLQLRRQFQPPFEMSSHLERAMRQGKLLITLPWLVQYLAMLDVVTLQLPGSLATLELLYALYGRMTIRDLQPCAGLIVRSCLGWLLEAQPGISTGYYVHRTGEEGDSGEDGGGRRTDGVEGEEEESGGGSGRRAESVRGGAGRGGQDGGGGTGGKQIVRGGDVGVLGGGGAAGIGAGAEVRGGSGREVVTEVIGDGAGGGADRQEADGDRGVVAIEEGVGRGRGREVAESRAAEADQEEGGLAAVSAGAGAERGQVTVDREEAAGAATGATATLITDCLHSLRFSDKGKAASMLEQLLPVACPFLHEFRVSIAPSQQRPAQARNGRYRYITTRLEQLNQPEGAQSGEQSQPASSVHPQQTQHKLNEAFLHSQNASMRRLLEFVTERSFKCVVKDAQQQILLPSKAAADAQVNGIQSMQQSEVQRDLQSIYQQARSKATKQWMELVPGMLEQRIEQSLLALLPANTPEILRRTYAHLIREPARVQLQQWLQASVLQSNFYHGDLQDVASKVCRVNRATASASSTDPSPTVPDSNELCLPANVNLSQLLYELQQWVHCLSLRPEHLPQLPQLQPLVESTREAVHLPQLPSYLYQVLGSILVRLLQLLICRQPQLINPALIFASCEVWLAPQLRGMPDLFESLLSVGFVRELSSNPGRFGLLHQLLSSMLEMRIVRLDELNQWFMLLFKEIWPAPVWTNLSQLLQQLSQSHTESQTQSDDNFLDDPKSHLFMELLADLSRDLDF</sequence>
<feature type="compositionally biased region" description="Gly residues" evidence="1">
    <location>
        <begin position="835"/>
        <end position="850"/>
    </location>
</feature>
<gene>
    <name evidence="3" type="primary">Dgri\GH15716</name>
    <name evidence="3" type="ORF">Dgri_GH15716</name>
</gene>
<feature type="compositionally biased region" description="Gly residues" evidence="1">
    <location>
        <begin position="180"/>
        <end position="197"/>
    </location>
</feature>
<protein>
    <submittedName>
        <fullName evidence="3">GH15716</fullName>
    </submittedName>
</protein>
<dbReference type="PhylomeDB" id="B4IYN8"/>
<dbReference type="EMBL" id="CH916366">
    <property type="protein sequence ID" value="EDV95548.1"/>
    <property type="molecule type" value="Genomic_DNA"/>
</dbReference>
<dbReference type="OrthoDB" id="20982at2759"/>
<name>B4IYN8_DROGR</name>
<evidence type="ECO:0000259" key="2">
    <source>
        <dbReference type="Pfam" id="PF15296"/>
    </source>
</evidence>
<dbReference type="GO" id="GO:0005634">
    <property type="term" value="C:nucleus"/>
    <property type="evidence" value="ECO:0007669"/>
    <property type="project" value="TreeGrafter"/>
</dbReference>
<proteinExistence type="predicted"/>
<dbReference type="OMA" id="CVVKDAQ"/>
<accession>B4IYN8</accession>
<evidence type="ECO:0000313" key="3">
    <source>
        <dbReference type="EMBL" id="EDV95548.1"/>
    </source>
</evidence>
<dbReference type="STRING" id="7222.B4IYN8"/>
<dbReference type="Pfam" id="PF15296">
    <property type="entry name" value="Codanin-1_C"/>
    <property type="match status" value="1"/>
</dbReference>
<feature type="region of interest" description="Disordered" evidence="1">
    <location>
        <begin position="1036"/>
        <end position="1056"/>
    </location>
</feature>
<dbReference type="PANTHER" id="PTHR28678">
    <property type="entry name" value="CODANIN-1"/>
    <property type="match status" value="1"/>
</dbReference>
<feature type="compositionally biased region" description="Polar residues" evidence="1">
    <location>
        <begin position="227"/>
        <end position="239"/>
    </location>
</feature>
<organism evidence="4">
    <name type="scientific">Drosophila grimshawi</name>
    <name type="common">Hawaiian fruit fly</name>
    <name type="synonym">Idiomyia grimshawi</name>
    <dbReference type="NCBI Taxonomy" id="7222"/>
    <lineage>
        <taxon>Eukaryota</taxon>
        <taxon>Metazoa</taxon>
        <taxon>Ecdysozoa</taxon>
        <taxon>Arthropoda</taxon>
        <taxon>Hexapoda</taxon>
        <taxon>Insecta</taxon>
        <taxon>Pterygota</taxon>
        <taxon>Neoptera</taxon>
        <taxon>Endopterygota</taxon>
        <taxon>Diptera</taxon>
        <taxon>Brachycera</taxon>
        <taxon>Muscomorpha</taxon>
        <taxon>Ephydroidea</taxon>
        <taxon>Drosophilidae</taxon>
        <taxon>Drosophila</taxon>
        <taxon>Hawaiian Drosophila</taxon>
    </lineage>
</organism>